<keyword evidence="5 8" id="KW-1133">Transmembrane helix</keyword>
<dbReference type="PANTHER" id="PTHR30477">
    <property type="entry name" value="ABC-TRANSPORTER METAL-BINDING PROTEIN"/>
    <property type="match status" value="1"/>
</dbReference>
<reference evidence="9 10" key="1">
    <citation type="submission" date="2019-09" db="EMBL/GenBank/DDBJ databases">
        <title>Hybrid Assembly of the complete Genome of the Deep-Sea Bacterium Moritella marina from long Nanopore and Illumina reads.</title>
        <authorList>
            <person name="Magin S."/>
            <person name="Georgoulis A."/>
            <person name="Papadimitriou K."/>
            <person name="Iliakis G."/>
            <person name="Vorgias C.E."/>
        </authorList>
    </citation>
    <scope>NUCLEOTIDE SEQUENCE [LARGE SCALE GENOMIC DNA]</scope>
    <source>
        <strain evidence="9 10">MP-1</strain>
    </source>
</reference>
<dbReference type="GO" id="GO:0010043">
    <property type="term" value="P:response to zinc ion"/>
    <property type="evidence" value="ECO:0007669"/>
    <property type="project" value="TreeGrafter"/>
</dbReference>
<dbReference type="PANTHER" id="PTHR30477:SF24">
    <property type="entry name" value="IRON TRANSPORT SYSTEM MEMBRANE PROTEIN HI_0359-RELATED"/>
    <property type="match status" value="1"/>
</dbReference>
<dbReference type="Pfam" id="PF00950">
    <property type="entry name" value="ABC-3"/>
    <property type="match status" value="1"/>
</dbReference>
<proteinExistence type="inferred from homology"/>
<dbReference type="CDD" id="cd06550">
    <property type="entry name" value="TM_ABC_iron-siderophores_like"/>
    <property type="match status" value="1"/>
</dbReference>
<evidence type="ECO:0000256" key="6">
    <source>
        <dbReference type="ARBA" id="ARBA00023136"/>
    </source>
</evidence>
<evidence type="ECO:0000256" key="8">
    <source>
        <dbReference type="SAM" id="Phobius"/>
    </source>
</evidence>
<protein>
    <submittedName>
        <fullName evidence="9">Metal ABC transporter permease</fullName>
    </submittedName>
</protein>
<feature type="transmembrane region" description="Helical" evidence="8">
    <location>
        <begin position="233"/>
        <end position="254"/>
    </location>
</feature>
<sequence length="301" mass="32481">MMVSLLDTLSETILNTLLEPFSFTFMQQAFLIVLLVAIPTALLSCFLVLKGWSLMGDAISHSVLPGVVIAYVLAIPYVIGAFVAGIFCALVTGFIKDNSRLKEDTVMGVVFSSMFGLGLVLMTKIESGVHLDHILFGDVLGVAWLDILEVGVIAFLVVAFMLIKGKDLLVFVFDHQHAKAIGLSTGLLHYGLLSLLTLTIVCALKAVGMILVIAMLIAPGAIAFLLTNKFQSMLLVALFISLLASFFGVYLSFFLDSAPAPTIIMLLSIAFILVFIYSSYQAKVTASKYLHQDIAADLSCL</sequence>
<organism evidence="9 10">
    <name type="scientific">Moritella marina ATCC 15381</name>
    <dbReference type="NCBI Taxonomy" id="1202962"/>
    <lineage>
        <taxon>Bacteria</taxon>
        <taxon>Pseudomonadati</taxon>
        <taxon>Pseudomonadota</taxon>
        <taxon>Gammaproteobacteria</taxon>
        <taxon>Alteromonadales</taxon>
        <taxon>Moritellaceae</taxon>
        <taxon>Moritella</taxon>
    </lineage>
</organism>
<feature type="transmembrane region" description="Helical" evidence="8">
    <location>
        <begin position="207"/>
        <end position="226"/>
    </location>
</feature>
<evidence type="ECO:0000256" key="4">
    <source>
        <dbReference type="ARBA" id="ARBA00022692"/>
    </source>
</evidence>
<name>A0A5J6WLX0_MORMI</name>
<dbReference type="InterPro" id="IPR037294">
    <property type="entry name" value="ABC_BtuC-like"/>
</dbReference>
<dbReference type="GO" id="GO:0055085">
    <property type="term" value="P:transmembrane transport"/>
    <property type="evidence" value="ECO:0007669"/>
    <property type="project" value="InterPro"/>
</dbReference>
<accession>A0A5J6WLX0</accession>
<dbReference type="EMBL" id="CP044399">
    <property type="protein sequence ID" value="QFI38268.1"/>
    <property type="molecule type" value="Genomic_DNA"/>
</dbReference>
<dbReference type="Proteomes" id="UP000327424">
    <property type="component" value="Chromosome"/>
</dbReference>
<evidence type="ECO:0000256" key="7">
    <source>
        <dbReference type="RuleBase" id="RU003943"/>
    </source>
</evidence>
<dbReference type="Gene3D" id="1.10.3470.10">
    <property type="entry name" value="ABC transporter involved in vitamin B12 uptake, BtuC"/>
    <property type="match status" value="1"/>
</dbReference>
<evidence type="ECO:0000256" key="3">
    <source>
        <dbReference type="ARBA" id="ARBA00022496"/>
    </source>
</evidence>
<dbReference type="GO" id="GO:0043190">
    <property type="term" value="C:ATP-binding cassette (ABC) transporter complex"/>
    <property type="evidence" value="ECO:0007669"/>
    <property type="project" value="InterPro"/>
</dbReference>
<gene>
    <name evidence="9" type="ORF">FR932_10630</name>
</gene>
<comment type="subcellular location">
    <subcellularLocation>
        <location evidence="7">Cell membrane</location>
        <topology evidence="7">Multi-pass membrane protein</topology>
    </subcellularLocation>
    <subcellularLocation>
        <location evidence="1">Membrane</location>
        <topology evidence="1">Multi-pass membrane protein</topology>
    </subcellularLocation>
</comment>
<dbReference type="SUPFAM" id="SSF81345">
    <property type="entry name" value="ABC transporter involved in vitamin B12 uptake, BtuC"/>
    <property type="match status" value="1"/>
</dbReference>
<feature type="transmembrane region" description="Helical" evidence="8">
    <location>
        <begin position="143"/>
        <end position="163"/>
    </location>
</feature>
<feature type="transmembrane region" description="Helical" evidence="8">
    <location>
        <begin position="69"/>
        <end position="94"/>
    </location>
</feature>
<comment type="similarity">
    <text evidence="2 7">Belongs to the ABC-3 integral membrane protein family.</text>
</comment>
<feature type="transmembrane region" description="Helical" evidence="8">
    <location>
        <begin position="29"/>
        <end position="49"/>
    </location>
</feature>
<dbReference type="FunFam" id="1.10.3470.10:FF:000003">
    <property type="entry name" value="Iron ABC transporter permease SitD"/>
    <property type="match status" value="1"/>
</dbReference>
<dbReference type="RefSeq" id="WP_019440599.1">
    <property type="nucleotide sequence ID" value="NZ_ALOE01000009.1"/>
</dbReference>
<feature type="transmembrane region" description="Helical" evidence="8">
    <location>
        <begin position="183"/>
        <end position="201"/>
    </location>
</feature>
<dbReference type="AlphaFoldDB" id="A0A5J6WLX0"/>
<evidence type="ECO:0000256" key="5">
    <source>
        <dbReference type="ARBA" id="ARBA00022989"/>
    </source>
</evidence>
<keyword evidence="7" id="KW-0813">Transport</keyword>
<evidence type="ECO:0000256" key="1">
    <source>
        <dbReference type="ARBA" id="ARBA00004141"/>
    </source>
</evidence>
<dbReference type="GO" id="GO:0071281">
    <property type="term" value="P:cellular response to iron ion"/>
    <property type="evidence" value="ECO:0007669"/>
    <property type="project" value="UniProtKB-ARBA"/>
</dbReference>
<dbReference type="OrthoDB" id="9804300at2"/>
<dbReference type="GO" id="GO:0006826">
    <property type="term" value="P:iron ion transport"/>
    <property type="evidence" value="ECO:0007669"/>
    <property type="project" value="UniProtKB-KW"/>
</dbReference>
<evidence type="ECO:0000313" key="10">
    <source>
        <dbReference type="Proteomes" id="UP000327424"/>
    </source>
</evidence>
<evidence type="ECO:0000313" key="9">
    <source>
        <dbReference type="EMBL" id="QFI38268.1"/>
    </source>
</evidence>
<dbReference type="InterPro" id="IPR001626">
    <property type="entry name" value="ABC_TroCD"/>
</dbReference>
<keyword evidence="4 7" id="KW-0812">Transmembrane</keyword>
<feature type="transmembrane region" description="Helical" evidence="8">
    <location>
        <begin position="260"/>
        <end position="280"/>
    </location>
</feature>
<keyword evidence="3" id="KW-0406">Ion transport</keyword>
<keyword evidence="10" id="KW-1185">Reference proteome</keyword>
<keyword evidence="6 8" id="KW-0472">Membrane</keyword>
<keyword evidence="3" id="KW-0410">Iron transport</keyword>
<feature type="transmembrane region" description="Helical" evidence="8">
    <location>
        <begin position="106"/>
        <end position="123"/>
    </location>
</feature>
<dbReference type="KEGG" id="mmaa:FR932_10630"/>
<evidence type="ECO:0000256" key="2">
    <source>
        <dbReference type="ARBA" id="ARBA00008034"/>
    </source>
</evidence>
<keyword evidence="3" id="KW-0408">Iron</keyword>